<sequence>MKSPKYHGTGRFRAGFVDLDCDICFIFEKPCGLDKICNENINSFHQTYKKKYNDLEVQIFTTGGKLVCHFKGSPSKPSHQSKLKYEPNEDINNEKHRGDFHSGNQFNNRGSYHDNQRGGRGFRSDFNNQQRNRQFNEYDKNPQYQDSNTGLMQNNNFNQQSDRQDFGSRISTQQQHLLNPMQGMNSYQVSSIKSFDMYQNKSFDLNSITKRRSTVNHFTYPMIQ</sequence>
<accession>A0A815V045</accession>
<name>A0A815V045_9BILA</name>
<feature type="compositionally biased region" description="Polar residues" evidence="1">
    <location>
        <begin position="142"/>
        <end position="161"/>
    </location>
</feature>
<evidence type="ECO:0000313" key="2">
    <source>
        <dbReference type="EMBL" id="CAF1525822.1"/>
    </source>
</evidence>
<dbReference type="Proteomes" id="UP000663845">
    <property type="component" value="Unassembled WGS sequence"/>
</dbReference>
<comment type="caution">
    <text evidence="2">The sequence shown here is derived from an EMBL/GenBank/DDBJ whole genome shotgun (WGS) entry which is preliminary data.</text>
</comment>
<dbReference type="AlphaFoldDB" id="A0A815V045"/>
<protein>
    <submittedName>
        <fullName evidence="2">Uncharacterized protein</fullName>
    </submittedName>
</protein>
<feature type="region of interest" description="Disordered" evidence="1">
    <location>
        <begin position="90"/>
        <end position="167"/>
    </location>
</feature>
<evidence type="ECO:0000256" key="1">
    <source>
        <dbReference type="SAM" id="MobiDB-lite"/>
    </source>
</evidence>
<reference evidence="2" key="1">
    <citation type="submission" date="2021-02" db="EMBL/GenBank/DDBJ databases">
        <authorList>
            <person name="Nowell W R."/>
        </authorList>
    </citation>
    <scope>NUCLEOTIDE SEQUENCE</scope>
</reference>
<dbReference type="EMBL" id="CAJNOG010003120">
    <property type="protein sequence ID" value="CAF1525822.1"/>
    <property type="molecule type" value="Genomic_DNA"/>
</dbReference>
<organism evidence="2 3">
    <name type="scientific">Adineta steineri</name>
    <dbReference type="NCBI Taxonomy" id="433720"/>
    <lineage>
        <taxon>Eukaryota</taxon>
        <taxon>Metazoa</taxon>
        <taxon>Spiralia</taxon>
        <taxon>Gnathifera</taxon>
        <taxon>Rotifera</taxon>
        <taxon>Eurotatoria</taxon>
        <taxon>Bdelloidea</taxon>
        <taxon>Adinetida</taxon>
        <taxon>Adinetidae</taxon>
        <taxon>Adineta</taxon>
    </lineage>
</organism>
<feature type="compositionally biased region" description="Low complexity" evidence="1">
    <location>
        <begin position="124"/>
        <end position="133"/>
    </location>
</feature>
<proteinExistence type="predicted"/>
<gene>
    <name evidence="2" type="ORF">JYZ213_LOCUS44841</name>
</gene>
<feature type="compositionally biased region" description="Basic and acidic residues" evidence="1">
    <location>
        <begin position="90"/>
        <end position="100"/>
    </location>
</feature>
<evidence type="ECO:0000313" key="3">
    <source>
        <dbReference type="Proteomes" id="UP000663845"/>
    </source>
</evidence>